<feature type="transmembrane region" description="Helical" evidence="2">
    <location>
        <begin position="61"/>
        <end position="78"/>
    </location>
</feature>
<dbReference type="Pfam" id="PF09955">
    <property type="entry name" value="DUF2189"/>
    <property type="match status" value="1"/>
</dbReference>
<keyword evidence="2" id="KW-0812">Transmembrane</keyword>
<feature type="transmembrane region" description="Helical" evidence="2">
    <location>
        <begin position="134"/>
        <end position="158"/>
    </location>
</feature>
<feature type="transmembrane region" description="Helical" evidence="2">
    <location>
        <begin position="178"/>
        <end position="201"/>
    </location>
</feature>
<feature type="region of interest" description="Disordered" evidence="1">
    <location>
        <begin position="1"/>
        <end position="22"/>
    </location>
</feature>
<feature type="transmembrane region" description="Helical" evidence="2">
    <location>
        <begin position="235"/>
        <end position="260"/>
    </location>
</feature>
<keyword evidence="4" id="KW-1185">Reference proteome</keyword>
<protein>
    <submittedName>
        <fullName evidence="3">DUF2189 domain-containing protein</fullName>
    </submittedName>
</protein>
<evidence type="ECO:0000313" key="3">
    <source>
        <dbReference type="EMBL" id="GAA5161790.1"/>
    </source>
</evidence>
<name>A0ABP9QH00_9RHOO</name>
<dbReference type="InterPro" id="IPR018692">
    <property type="entry name" value="DUF2189"/>
</dbReference>
<keyword evidence="2" id="KW-0472">Membrane</keyword>
<accession>A0ABP9QH00</accession>
<evidence type="ECO:0000256" key="2">
    <source>
        <dbReference type="SAM" id="Phobius"/>
    </source>
</evidence>
<dbReference type="Proteomes" id="UP001500547">
    <property type="component" value="Unassembled WGS sequence"/>
</dbReference>
<dbReference type="RefSeq" id="WP_345531934.1">
    <property type="nucleotide sequence ID" value="NZ_BAABLD010000005.1"/>
</dbReference>
<sequence>MTQNSSPQQPAEHAATHSVGDNAPINPPGLFPPIAEIGLGAPFRWLRQGARDMMTRAQESFFFGFCFAAMGLTVTKVFEHAYQYSSAMTSGFMLLGPFLAIGLYEISRQEARQERRSFSETLTVWRRNAGNIGIFSLVLMVIFLIWARASLVVFALFYTEEMPSLSGFLLQITDPKNLEFIMVYTCVGLFFALFVFAVSIVSIPMMLDRNQDAITAMLSSAMALAHNPGPCLLWAFLIAALTILGFATFHIGLIVAMPLVGHATWHAYRDLVRPTPLAPGQG</sequence>
<dbReference type="EMBL" id="BAABLD010000005">
    <property type="protein sequence ID" value="GAA5161790.1"/>
    <property type="molecule type" value="Genomic_DNA"/>
</dbReference>
<proteinExistence type="predicted"/>
<feature type="transmembrane region" description="Helical" evidence="2">
    <location>
        <begin position="84"/>
        <end position="106"/>
    </location>
</feature>
<evidence type="ECO:0000313" key="4">
    <source>
        <dbReference type="Proteomes" id="UP001500547"/>
    </source>
</evidence>
<comment type="caution">
    <text evidence="3">The sequence shown here is derived from an EMBL/GenBank/DDBJ whole genome shotgun (WGS) entry which is preliminary data.</text>
</comment>
<organism evidence="3 4">
    <name type="scientific">Viridibacterium curvum</name>
    <dbReference type="NCBI Taxonomy" id="1101404"/>
    <lineage>
        <taxon>Bacteria</taxon>
        <taxon>Pseudomonadati</taxon>
        <taxon>Pseudomonadota</taxon>
        <taxon>Betaproteobacteria</taxon>
        <taxon>Rhodocyclales</taxon>
        <taxon>Rhodocyclaceae</taxon>
        <taxon>Viridibacterium</taxon>
    </lineage>
</organism>
<gene>
    <name evidence="3" type="ORF">GCM10025770_11600</name>
</gene>
<reference evidence="4" key="1">
    <citation type="journal article" date="2019" name="Int. J. Syst. Evol. Microbiol.">
        <title>The Global Catalogue of Microorganisms (GCM) 10K type strain sequencing project: providing services to taxonomists for standard genome sequencing and annotation.</title>
        <authorList>
            <consortium name="The Broad Institute Genomics Platform"/>
            <consortium name="The Broad Institute Genome Sequencing Center for Infectious Disease"/>
            <person name="Wu L."/>
            <person name="Ma J."/>
        </authorList>
    </citation>
    <scope>NUCLEOTIDE SEQUENCE [LARGE SCALE GENOMIC DNA]</scope>
    <source>
        <strain evidence="4">JCM 18715</strain>
    </source>
</reference>
<evidence type="ECO:0000256" key="1">
    <source>
        <dbReference type="SAM" id="MobiDB-lite"/>
    </source>
</evidence>
<keyword evidence="2" id="KW-1133">Transmembrane helix</keyword>